<name>A0A7V2WS89_9BACT</name>
<gene>
    <name evidence="1" type="ORF">ENJ63_00830</name>
</gene>
<reference evidence="1" key="1">
    <citation type="journal article" date="2020" name="mSystems">
        <title>Genome- and Community-Level Interaction Insights into Carbon Utilization and Element Cycling Functions of Hydrothermarchaeota in Hydrothermal Sediment.</title>
        <authorList>
            <person name="Zhou Z."/>
            <person name="Liu Y."/>
            <person name="Xu W."/>
            <person name="Pan J."/>
            <person name="Luo Z.H."/>
            <person name="Li M."/>
        </authorList>
    </citation>
    <scope>NUCLEOTIDE SEQUENCE [LARGE SCALE GENOMIC DNA]</scope>
    <source>
        <strain evidence="1">HyVt-503</strain>
    </source>
</reference>
<organism evidence="1">
    <name type="scientific">Dissulfuribacter thermophilus</name>
    <dbReference type="NCBI Taxonomy" id="1156395"/>
    <lineage>
        <taxon>Bacteria</taxon>
        <taxon>Pseudomonadati</taxon>
        <taxon>Thermodesulfobacteriota</taxon>
        <taxon>Dissulfuribacteria</taxon>
        <taxon>Dissulfuribacterales</taxon>
        <taxon>Dissulfuribacteraceae</taxon>
        <taxon>Dissulfuribacter</taxon>
    </lineage>
</organism>
<comment type="caution">
    <text evidence="1">The sequence shown here is derived from an EMBL/GenBank/DDBJ whole genome shotgun (WGS) entry which is preliminary data.</text>
</comment>
<proteinExistence type="predicted"/>
<dbReference type="Proteomes" id="UP000885797">
    <property type="component" value="Unassembled WGS sequence"/>
</dbReference>
<accession>A0A7V2WS89</accession>
<sequence>MDKNATKRSWFREHRDYFVTRVVQDFLKTGDVLKDLELAYKEKRPIYAHLHELVGEPQEKGVLWRLKDRCHQIWRN</sequence>
<dbReference type="EMBL" id="DRND01000073">
    <property type="protein sequence ID" value="HFC46409.1"/>
    <property type="molecule type" value="Genomic_DNA"/>
</dbReference>
<protein>
    <submittedName>
        <fullName evidence="1">Uncharacterized protein</fullName>
    </submittedName>
</protein>
<feature type="non-terminal residue" evidence="1">
    <location>
        <position position="76"/>
    </location>
</feature>
<evidence type="ECO:0000313" key="1">
    <source>
        <dbReference type="EMBL" id="HFC46409.1"/>
    </source>
</evidence>
<dbReference type="AlphaFoldDB" id="A0A7V2WS89"/>